<feature type="compositionally biased region" description="Basic and acidic residues" evidence="1">
    <location>
        <begin position="92"/>
        <end position="158"/>
    </location>
</feature>
<feature type="compositionally biased region" description="Acidic residues" evidence="1">
    <location>
        <begin position="76"/>
        <end position="91"/>
    </location>
</feature>
<feature type="region of interest" description="Disordered" evidence="1">
    <location>
        <begin position="67"/>
        <end position="158"/>
    </location>
</feature>
<gene>
    <name evidence="2" type="ORF">CVT25_007629</name>
</gene>
<dbReference type="EMBL" id="NHYD01000569">
    <property type="protein sequence ID" value="PPQ93909.1"/>
    <property type="molecule type" value="Genomic_DNA"/>
</dbReference>
<dbReference type="Proteomes" id="UP000283269">
    <property type="component" value="Unassembled WGS sequence"/>
</dbReference>
<protein>
    <submittedName>
        <fullName evidence="2">Uncharacterized protein</fullName>
    </submittedName>
</protein>
<proteinExistence type="predicted"/>
<name>A0A409XSW0_PSICY</name>
<sequence>MSNSNHIPSATDLIKALCDVDDSICHGLADGKVATVIKEKKHQLMRNHMLLQVKFTETTTQQAIFKLNCESQPNATEDENDRDGHTDEDDSNDKVADKDSKGKDKDSKGKDKDSKGKDKDSKGKDKDSKGKDKGSKGKDKGSEGKDKGGEGEDKDNPQ</sequence>
<organism evidence="2 3">
    <name type="scientific">Psilocybe cyanescens</name>
    <dbReference type="NCBI Taxonomy" id="93625"/>
    <lineage>
        <taxon>Eukaryota</taxon>
        <taxon>Fungi</taxon>
        <taxon>Dikarya</taxon>
        <taxon>Basidiomycota</taxon>
        <taxon>Agaricomycotina</taxon>
        <taxon>Agaricomycetes</taxon>
        <taxon>Agaricomycetidae</taxon>
        <taxon>Agaricales</taxon>
        <taxon>Agaricineae</taxon>
        <taxon>Strophariaceae</taxon>
        <taxon>Psilocybe</taxon>
    </lineage>
</organism>
<comment type="caution">
    <text evidence="2">The sequence shown here is derived from an EMBL/GenBank/DDBJ whole genome shotgun (WGS) entry which is preliminary data.</text>
</comment>
<evidence type="ECO:0000313" key="2">
    <source>
        <dbReference type="EMBL" id="PPQ93909.1"/>
    </source>
</evidence>
<dbReference type="InParanoid" id="A0A409XSW0"/>
<dbReference type="AlphaFoldDB" id="A0A409XSW0"/>
<accession>A0A409XSW0</accession>
<evidence type="ECO:0000256" key="1">
    <source>
        <dbReference type="SAM" id="MobiDB-lite"/>
    </source>
</evidence>
<evidence type="ECO:0000313" key="3">
    <source>
        <dbReference type="Proteomes" id="UP000283269"/>
    </source>
</evidence>
<reference evidence="2 3" key="1">
    <citation type="journal article" date="2018" name="Evol. Lett.">
        <title>Horizontal gene cluster transfer increased hallucinogenic mushroom diversity.</title>
        <authorList>
            <person name="Reynolds H.T."/>
            <person name="Vijayakumar V."/>
            <person name="Gluck-Thaler E."/>
            <person name="Korotkin H.B."/>
            <person name="Matheny P.B."/>
            <person name="Slot J.C."/>
        </authorList>
    </citation>
    <scope>NUCLEOTIDE SEQUENCE [LARGE SCALE GENOMIC DNA]</scope>
    <source>
        <strain evidence="2 3">2631</strain>
    </source>
</reference>
<keyword evidence="3" id="KW-1185">Reference proteome</keyword>